<accession>A0A7Z7NJY0</accession>
<gene>
    <name evidence="2" type="ORF">XFF6991_570362</name>
</gene>
<evidence type="ECO:0000313" key="3">
    <source>
        <dbReference type="Proteomes" id="UP000234345"/>
    </source>
</evidence>
<name>A0A7Z7NJY0_XANCH</name>
<organism evidence="2 3">
    <name type="scientific">Xanthomonas campestris pv. phaseoli</name>
    <dbReference type="NCBI Taxonomy" id="317013"/>
    <lineage>
        <taxon>Bacteria</taxon>
        <taxon>Pseudomonadati</taxon>
        <taxon>Pseudomonadota</taxon>
        <taxon>Gammaproteobacteria</taxon>
        <taxon>Lysobacterales</taxon>
        <taxon>Lysobacteraceae</taxon>
        <taxon>Xanthomonas</taxon>
    </lineage>
</organism>
<protein>
    <submittedName>
        <fullName evidence="2">Uncharacterized protein</fullName>
    </submittedName>
</protein>
<sequence>MRDLQPQAESETANRRGLTYSQVWGAALKTPTHPVYPRTAGIPAQPTHATQRKQARH</sequence>
<dbReference type="AlphaFoldDB" id="A0A7Z7NJY0"/>
<dbReference type="EMBL" id="OCZC01000085">
    <property type="protein sequence ID" value="SOO26797.1"/>
    <property type="molecule type" value="Genomic_DNA"/>
</dbReference>
<evidence type="ECO:0000313" key="2">
    <source>
        <dbReference type="EMBL" id="SOO26797.1"/>
    </source>
</evidence>
<dbReference type="Proteomes" id="UP000234345">
    <property type="component" value="Unassembled WGS sequence"/>
</dbReference>
<feature type="region of interest" description="Disordered" evidence="1">
    <location>
        <begin position="31"/>
        <end position="57"/>
    </location>
</feature>
<evidence type="ECO:0000256" key="1">
    <source>
        <dbReference type="SAM" id="MobiDB-lite"/>
    </source>
</evidence>
<comment type="caution">
    <text evidence="2">The sequence shown here is derived from an EMBL/GenBank/DDBJ whole genome shotgun (WGS) entry which is preliminary data.</text>
</comment>
<proteinExistence type="predicted"/>
<reference evidence="2 3" key="1">
    <citation type="submission" date="2017-10" db="EMBL/GenBank/DDBJ databases">
        <authorList>
            <person name="Regsiter A."/>
            <person name="William W."/>
        </authorList>
    </citation>
    <scope>NUCLEOTIDE SEQUENCE [LARGE SCALE GENOMIC DNA]</scope>
    <source>
        <strain evidence="2 3">CFBP6991</strain>
    </source>
</reference>